<feature type="transmembrane region" description="Helical" evidence="1">
    <location>
        <begin position="287"/>
        <end position="314"/>
    </location>
</feature>
<reference evidence="2 3" key="2">
    <citation type="submission" date="2023-11" db="EMBL/GenBank/DDBJ databases">
        <authorList>
            <person name="Lara A.C."/>
            <person name="Chronakova A."/>
        </authorList>
    </citation>
    <scope>NUCLEOTIDE SEQUENCE [LARGE SCALE GENOMIC DNA]</scope>
    <source>
        <strain evidence="2 3">BCCO 10_0856</strain>
    </source>
</reference>
<proteinExistence type="predicted"/>
<keyword evidence="1" id="KW-0812">Transmembrane</keyword>
<comment type="caution">
    <text evidence="2">The sequence shown here is derived from an EMBL/GenBank/DDBJ whole genome shotgun (WGS) entry which is preliminary data.</text>
</comment>
<organism evidence="2 3">
    <name type="scientific">Lentzea miocenica</name>
    <dbReference type="NCBI Taxonomy" id="3095431"/>
    <lineage>
        <taxon>Bacteria</taxon>
        <taxon>Bacillati</taxon>
        <taxon>Actinomycetota</taxon>
        <taxon>Actinomycetes</taxon>
        <taxon>Pseudonocardiales</taxon>
        <taxon>Pseudonocardiaceae</taxon>
        <taxon>Lentzea</taxon>
    </lineage>
</organism>
<dbReference type="Proteomes" id="UP001285521">
    <property type="component" value="Unassembled WGS sequence"/>
</dbReference>
<feature type="transmembrane region" description="Helical" evidence="1">
    <location>
        <begin position="119"/>
        <end position="136"/>
    </location>
</feature>
<evidence type="ECO:0000313" key="2">
    <source>
        <dbReference type="EMBL" id="MDX8029907.1"/>
    </source>
</evidence>
<feature type="transmembrane region" description="Helical" evidence="1">
    <location>
        <begin position="260"/>
        <end position="275"/>
    </location>
</feature>
<feature type="transmembrane region" description="Helical" evidence="1">
    <location>
        <begin position="171"/>
        <end position="187"/>
    </location>
</feature>
<evidence type="ECO:0000313" key="3">
    <source>
        <dbReference type="Proteomes" id="UP001285521"/>
    </source>
</evidence>
<feature type="transmembrane region" description="Helical" evidence="1">
    <location>
        <begin position="76"/>
        <end position="99"/>
    </location>
</feature>
<reference evidence="2 3" key="1">
    <citation type="submission" date="2023-11" db="EMBL/GenBank/DDBJ databases">
        <title>Lentzea sokolovensis, sp. nov., Lentzea kristufkii, sp. nov., and Lentzea miocenensis, sp. nov., rare actinobacteria from Sokolov Coal Basin, Miocene lacustrine sediment, Czech Republic.</title>
        <authorList>
            <person name="Lara A."/>
            <person name="Kotroba L."/>
            <person name="Nouioui I."/>
            <person name="Neumann-Schaal M."/>
            <person name="Mast Y."/>
            <person name="Chronakova A."/>
        </authorList>
    </citation>
    <scope>NUCLEOTIDE SEQUENCE [LARGE SCALE GENOMIC DNA]</scope>
    <source>
        <strain evidence="2 3">BCCO 10_0856</strain>
    </source>
</reference>
<sequence length="330" mass="34447">MTVADPASHRLEHAYRRLLRWYPAAYRADREQEMLGTLCEMAQPGQIRPTARERVSLLRGAVRAHVRGAGDGIRGATAAATIPVAALITGYLLAVYALLAFDGMGLTDVVHVGSVWGHLALAVTTALWAGAVVSVLRGHAWWARGLAAGAALAAPFMPGVDAGVGTDAHKAVVIGGLLLLLAPAAALRLDKRERLRAGLVAALVAPVSVAFAVLTVATSVPAHSRRSFAMDLDEQALPIGTALALLVAAGLVFQRTGARGLLTTLLIASATVYLLEPIHDLLPRGSMLAMAVLFGYLPAVALAVVAFTATTMALRHLRRALNRPQGATAA</sequence>
<keyword evidence="1" id="KW-1133">Transmembrane helix</keyword>
<feature type="transmembrane region" description="Helical" evidence="1">
    <location>
        <begin position="199"/>
        <end position="223"/>
    </location>
</feature>
<evidence type="ECO:0000256" key="1">
    <source>
        <dbReference type="SAM" id="Phobius"/>
    </source>
</evidence>
<accession>A0ABU4SVU7</accession>
<dbReference type="RefSeq" id="WP_319964907.1">
    <property type="nucleotide sequence ID" value="NZ_JAXAVW010000004.1"/>
</dbReference>
<gene>
    <name evidence="2" type="ORF">SK803_06765</name>
</gene>
<keyword evidence="1" id="KW-0472">Membrane</keyword>
<feature type="transmembrane region" description="Helical" evidence="1">
    <location>
        <begin position="235"/>
        <end position="253"/>
    </location>
</feature>
<protein>
    <submittedName>
        <fullName evidence="2">Uncharacterized protein</fullName>
    </submittedName>
</protein>
<dbReference type="EMBL" id="JAXAVW010000004">
    <property type="protein sequence ID" value="MDX8029907.1"/>
    <property type="molecule type" value="Genomic_DNA"/>
</dbReference>
<name>A0ABU4SVU7_9PSEU</name>
<feature type="transmembrane region" description="Helical" evidence="1">
    <location>
        <begin position="141"/>
        <end position="159"/>
    </location>
</feature>
<keyword evidence="3" id="KW-1185">Reference proteome</keyword>